<dbReference type="GO" id="GO:0016787">
    <property type="term" value="F:hydrolase activity"/>
    <property type="evidence" value="ECO:0007669"/>
    <property type="project" value="UniProtKB-KW"/>
</dbReference>
<dbReference type="Gene3D" id="3.40.50.1820">
    <property type="entry name" value="alpha/beta hydrolase"/>
    <property type="match status" value="2"/>
</dbReference>
<feature type="region of interest" description="Disordered" evidence="2">
    <location>
        <begin position="291"/>
        <end position="349"/>
    </location>
</feature>
<keyword evidence="1" id="KW-0378">Hydrolase</keyword>
<evidence type="ECO:0000313" key="5">
    <source>
        <dbReference type="EMBL" id="TQL98530.1"/>
    </source>
</evidence>
<dbReference type="InterPro" id="IPR050300">
    <property type="entry name" value="GDXG_lipolytic_enzyme"/>
</dbReference>
<feature type="chain" id="PRO_5022175199" evidence="3">
    <location>
        <begin position="29"/>
        <end position="615"/>
    </location>
</feature>
<name>A0A543CNJ0_9ACTN</name>
<dbReference type="RefSeq" id="WP_221640097.1">
    <property type="nucleotide sequence ID" value="NZ_VFOZ01000001.1"/>
</dbReference>
<feature type="domain" description="BD-FAE-like" evidence="4">
    <location>
        <begin position="53"/>
        <end position="160"/>
    </location>
</feature>
<comment type="caution">
    <text evidence="5">The sequence shown here is derived from an EMBL/GenBank/DDBJ whole genome shotgun (WGS) entry which is preliminary data.</text>
</comment>
<evidence type="ECO:0000313" key="6">
    <source>
        <dbReference type="Proteomes" id="UP000316096"/>
    </source>
</evidence>
<proteinExistence type="predicted"/>
<feature type="compositionally biased region" description="Polar residues" evidence="2">
    <location>
        <begin position="324"/>
        <end position="336"/>
    </location>
</feature>
<keyword evidence="3" id="KW-0732">Signal</keyword>
<gene>
    <name evidence="5" type="ORF">FB559_4156</name>
</gene>
<keyword evidence="6" id="KW-1185">Reference proteome</keyword>
<feature type="domain" description="BD-FAE-like" evidence="4">
    <location>
        <begin position="374"/>
        <end position="575"/>
    </location>
</feature>
<reference evidence="5 6" key="1">
    <citation type="submission" date="2019-06" db="EMBL/GenBank/DDBJ databases">
        <title>Sequencing the genomes of 1000 actinobacteria strains.</title>
        <authorList>
            <person name="Klenk H.-P."/>
        </authorList>
    </citation>
    <scope>NUCLEOTIDE SEQUENCE [LARGE SCALE GENOMIC DNA]</scope>
    <source>
        <strain evidence="5 6">DSM 102200</strain>
    </source>
</reference>
<feature type="signal peptide" evidence="3">
    <location>
        <begin position="1"/>
        <end position="28"/>
    </location>
</feature>
<protein>
    <submittedName>
        <fullName evidence="5">Acetyl esterase/lipase</fullName>
    </submittedName>
</protein>
<evidence type="ECO:0000256" key="3">
    <source>
        <dbReference type="SAM" id="SignalP"/>
    </source>
</evidence>
<dbReference type="Pfam" id="PF20434">
    <property type="entry name" value="BD-FAE"/>
    <property type="match status" value="2"/>
</dbReference>
<organism evidence="5 6">
    <name type="scientific">Actinoallomurus bryophytorum</name>
    <dbReference type="NCBI Taxonomy" id="1490222"/>
    <lineage>
        <taxon>Bacteria</taxon>
        <taxon>Bacillati</taxon>
        <taxon>Actinomycetota</taxon>
        <taxon>Actinomycetes</taxon>
        <taxon>Streptosporangiales</taxon>
        <taxon>Thermomonosporaceae</taxon>
        <taxon>Actinoallomurus</taxon>
    </lineage>
</organism>
<dbReference type="InterPro" id="IPR049492">
    <property type="entry name" value="BD-FAE-like_dom"/>
</dbReference>
<sequence>MRRWLTRPGLVVLLLAIAVAAVTSGSHAATRHEDTYTYGTQVRQGIDAYWYDADQPRPALLLLHGGYFNSGSKTDWAATARYFADHGFAVFSADYRYNTDAAWPAPRDDVLAAADWIKAHAAEFNADAAHLAVLGSQAGGQLATTLATYGAGRTRIDGAVGLSPVNSPYRAWTEAPTTSATATRRKIRDETVVLHRCYPDKTDTDCWARWTDSVAKAHASGPDDAPMYLVHSAGDAVPAIQSTDLRDAELAKGANAADVSVQTVSGSGSGGPLLTADVRARILTWLKARAQGTVPPRTAPGDQTTPALRSAPQLDATAGDAAGSRTTPGTTTNPPVQNDDPVPTPPKTESLQALTDATLTTGTYAYGTDPKQQLDAYYTPTTTKQPALVIIHGGYWYEDDKSSWTATAQWYAERGYAVFSINYRLDTQSGWTAQRTDAINAIAWIKAHATDFTIDPKRVLLLGSSAGGQIATAVGTYGSGTTYVRGVVALSPVASPYRAYNDGQAAGASASRQKLRDNSTLLGRCYPTSSDTTCWNRWTDAVVKNHASSGDAPMYLLHSEGDFVPSAHSADLCTALKAKTVTCTLEVVPGSGHASAILKTSGIHTKILTWLQAHD</sequence>
<evidence type="ECO:0000256" key="2">
    <source>
        <dbReference type="SAM" id="MobiDB-lite"/>
    </source>
</evidence>
<accession>A0A543CNJ0</accession>
<evidence type="ECO:0000259" key="4">
    <source>
        <dbReference type="Pfam" id="PF20434"/>
    </source>
</evidence>
<dbReference type="Proteomes" id="UP000316096">
    <property type="component" value="Unassembled WGS sequence"/>
</dbReference>
<dbReference type="PANTHER" id="PTHR48081">
    <property type="entry name" value="AB HYDROLASE SUPERFAMILY PROTEIN C4A8.06C"/>
    <property type="match status" value="1"/>
</dbReference>
<evidence type="ECO:0000256" key="1">
    <source>
        <dbReference type="ARBA" id="ARBA00022801"/>
    </source>
</evidence>
<dbReference type="SUPFAM" id="SSF53474">
    <property type="entry name" value="alpha/beta-Hydrolases"/>
    <property type="match status" value="2"/>
</dbReference>
<dbReference type="AlphaFoldDB" id="A0A543CNJ0"/>
<dbReference type="EMBL" id="VFOZ01000001">
    <property type="protein sequence ID" value="TQL98530.1"/>
    <property type="molecule type" value="Genomic_DNA"/>
</dbReference>
<dbReference type="InterPro" id="IPR029058">
    <property type="entry name" value="AB_hydrolase_fold"/>
</dbReference>